<dbReference type="Gene3D" id="3.30.1380.10">
    <property type="match status" value="1"/>
</dbReference>
<dbReference type="SUPFAM" id="SSF55166">
    <property type="entry name" value="Hedgehog/DD-peptidase"/>
    <property type="match status" value="1"/>
</dbReference>
<feature type="active site" description="Proton donor/acceptor" evidence="9">
    <location>
        <position position="346"/>
    </location>
</feature>
<keyword evidence="8" id="KW-0961">Cell wall biogenesis/degradation</keyword>
<dbReference type="PANTHER" id="PTHR43126">
    <property type="entry name" value="D-ALANYL-D-ALANINE DIPEPTIDASE"/>
    <property type="match status" value="1"/>
</dbReference>
<keyword evidence="7 9" id="KW-0482">Metalloprotease</keyword>
<dbReference type="Proteomes" id="UP001595755">
    <property type="component" value="Unassembled WGS sequence"/>
</dbReference>
<proteinExistence type="inferred from homology"/>
<dbReference type="EC" id="3.4.13.22" evidence="9"/>
<evidence type="ECO:0000256" key="4">
    <source>
        <dbReference type="ARBA" id="ARBA00022801"/>
    </source>
</evidence>
<gene>
    <name evidence="11" type="ORF">ACFO1S_27905</name>
</gene>
<feature type="site" description="Transition state stabilizer" evidence="9">
    <location>
        <position position="236"/>
    </location>
</feature>
<dbReference type="Pfam" id="PF01427">
    <property type="entry name" value="Peptidase_M15"/>
    <property type="match status" value="1"/>
</dbReference>
<feature type="binding site" evidence="9">
    <location>
        <position position="349"/>
    </location>
    <ligand>
        <name>Zn(2+)</name>
        <dbReference type="ChEBI" id="CHEBI:29105"/>
        <note>catalytic</note>
    </ligand>
</feature>
<feature type="compositionally biased region" description="Low complexity" evidence="10">
    <location>
        <begin position="120"/>
        <end position="139"/>
    </location>
</feature>
<dbReference type="CDD" id="cd14817">
    <property type="entry name" value="D-Ala-D-Ala_dipeptidase_VanX"/>
    <property type="match status" value="1"/>
</dbReference>
<feature type="region of interest" description="Disordered" evidence="10">
    <location>
        <begin position="99"/>
        <end position="165"/>
    </location>
</feature>
<comment type="caution">
    <text evidence="11">The sequence shown here is derived from an EMBL/GenBank/DDBJ whole genome shotgun (WGS) entry which is preliminary data.</text>
</comment>
<comment type="cofactor">
    <cofactor evidence="9">
        <name>Zn(2+)</name>
        <dbReference type="ChEBI" id="CHEBI:29105"/>
    </cofactor>
    <text evidence="9">Binds 1 zinc ion per subunit.</text>
</comment>
<dbReference type="EMBL" id="JBHSED010000074">
    <property type="protein sequence ID" value="MFC4307255.1"/>
    <property type="molecule type" value="Genomic_DNA"/>
</dbReference>
<feature type="binding site" evidence="9">
    <location>
        <position position="288"/>
    </location>
    <ligand>
        <name>Zn(2+)</name>
        <dbReference type="ChEBI" id="CHEBI:29105"/>
        <note>catalytic</note>
    </ligand>
</feature>
<dbReference type="InterPro" id="IPR009045">
    <property type="entry name" value="Zn_M74/Hedgehog-like"/>
</dbReference>
<keyword evidence="12" id="KW-1185">Reference proteome</keyword>
<comment type="catalytic activity">
    <reaction evidence="1 9">
        <text>D-alanyl-D-alanine + H2O = 2 D-alanine</text>
        <dbReference type="Rhea" id="RHEA:20661"/>
        <dbReference type="ChEBI" id="CHEBI:15377"/>
        <dbReference type="ChEBI" id="CHEBI:57416"/>
        <dbReference type="ChEBI" id="CHEBI:57822"/>
        <dbReference type="EC" id="3.4.13.22"/>
    </reaction>
</comment>
<evidence type="ECO:0000256" key="9">
    <source>
        <dbReference type="HAMAP-Rule" id="MF_01924"/>
    </source>
</evidence>
<evidence type="ECO:0000313" key="12">
    <source>
        <dbReference type="Proteomes" id="UP001595755"/>
    </source>
</evidence>
<evidence type="ECO:0000256" key="7">
    <source>
        <dbReference type="ARBA" id="ARBA00023049"/>
    </source>
</evidence>
<dbReference type="PANTHER" id="PTHR43126:SF1">
    <property type="entry name" value="D-ALANYL-D-ALANINE DIPEPTIDASE"/>
    <property type="match status" value="1"/>
</dbReference>
<dbReference type="InterPro" id="IPR000755">
    <property type="entry name" value="A_A_dipeptidase"/>
</dbReference>
<sequence length="367" mass="40900">MLALHAIDTLGGGHRDISFGQNKRGDRTLSARADRPACYWRLTSPVAGFNYIACYRMEEWMGMNRTFMRRLGASAPLTLLLLGSFLLLTACGGETRVATTESPAVLRPDKNEPPEAQVGAEATPAAVPSSSPSPTLTAAYEPEETDSNANKEQLESEPPLQKQRKLPQGFVYADEVIPSARLEIRYYTDYNFVGTRISGYEAPVAILTAEAAAALKAVSDELESKGYALLIYDAYRPQKAVDHFIRWSKDPEDTKTKQIFYPEVDKTKVFKLGFVASKSGHSRGSTVDLSLVDKWTGIPTDMGSPYDFFGEISAHGTKLITAEQTANRNLLKAAMVKHGFKPYNKEWWHYTLKDEPYPKKYFDFDVE</sequence>
<evidence type="ECO:0000256" key="3">
    <source>
        <dbReference type="ARBA" id="ARBA00022723"/>
    </source>
</evidence>
<name>A0ABV8SIZ2_9BACL</name>
<evidence type="ECO:0000256" key="10">
    <source>
        <dbReference type="SAM" id="MobiDB-lite"/>
    </source>
</evidence>
<keyword evidence="6 9" id="KW-0224">Dipeptidase</keyword>
<evidence type="ECO:0000256" key="6">
    <source>
        <dbReference type="ARBA" id="ARBA00022997"/>
    </source>
</evidence>
<keyword evidence="3 9" id="KW-0479">Metal-binding</keyword>
<keyword evidence="5 9" id="KW-0862">Zinc</keyword>
<reference evidence="12" key="1">
    <citation type="journal article" date="2019" name="Int. J. Syst. Evol. Microbiol.">
        <title>The Global Catalogue of Microorganisms (GCM) 10K type strain sequencing project: providing services to taxonomists for standard genome sequencing and annotation.</title>
        <authorList>
            <consortium name="The Broad Institute Genomics Platform"/>
            <consortium name="The Broad Institute Genome Sequencing Center for Infectious Disease"/>
            <person name="Wu L."/>
            <person name="Ma J."/>
        </authorList>
    </citation>
    <scope>NUCLEOTIDE SEQUENCE [LARGE SCALE GENOMIC DNA]</scope>
    <source>
        <strain evidence="12">CGMCC 4.1641</strain>
    </source>
</reference>
<accession>A0ABV8SIZ2</accession>
<protein>
    <recommendedName>
        <fullName evidence="9">D-alanyl-D-alanine dipeptidase</fullName>
        <shortName evidence="9">D-Ala-D-Ala dipeptidase</shortName>
        <ecNumber evidence="9">3.4.13.22</ecNumber>
    </recommendedName>
</protein>
<evidence type="ECO:0000256" key="1">
    <source>
        <dbReference type="ARBA" id="ARBA00001362"/>
    </source>
</evidence>
<keyword evidence="2 9" id="KW-0645">Protease</keyword>
<comment type="function">
    <text evidence="9">Catalyzes hydrolysis of the D-alanyl-D-alanine dipeptide.</text>
</comment>
<dbReference type="HAMAP" id="MF_01924">
    <property type="entry name" value="A_A_dipeptidase"/>
    <property type="match status" value="1"/>
</dbReference>
<evidence type="ECO:0000256" key="2">
    <source>
        <dbReference type="ARBA" id="ARBA00022670"/>
    </source>
</evidence>
<comment type="similarity">
    <text evidence="9">Belongs to the peptidase M15D family.</text>
</comment>
<keyword evidence="4 9" id="KW-0378">Hydrolase</keyword>
<evidence type="ECO:0000256" key="8">
    <source>
        <dbReference type="ARBA" id="ARBA00023316"/>
    </source>
</evidence>
<organism evidence="11 12">
    <name type="scientific">Cohnella boryungensis</name>
    <dbReference type="NCBI Taxonomy" id="768479"/>
    <lineage>
        <taxon>Bacteria</taxon>
        <taxon>Bacillati</taxon>
        <taxon>Bacillota</taxon>
        <taxon>Bacilli</taxon>
        <taxon>Bacillales</taxon>
        <taxon>Paenibacillaceae</taxon>
        <taxon>Cohnella</taxon>
    </lineage>
</organism>
<evidence type="ECO:0000313" key="11">
    <source>
        <dbReference type="EMBL" id="MFC4307255.1"/>
    </source>
</evidence>
<feature type="binding site" evidence="9">
    <location>
        <position position="281"/>
    </location>
    <ligand>
        <name>Zn(2+)</name>
        <dbReference type="ChEBI" id="CHEBI:29105"/>
        <note>catalytic</note>
    </ligand>
</feature>
<evidence type="ECO:0000256" key="5">
    <source>
        <dbReference type="ARBA" id="ARBA00022833"/>
    </source>
</evidence>